<dbReference type="PANTHER" id="PTHR30417">
    <property type="entry name" value="N-ACETYLMURAMOYL-L-ALANINE AMIDASE AMID"/>
    <property type="match status" value="1"/>
</dbReference>
<dbReference type="CDD" id="cd06583">
    <property type="entry name" value="PGRP"/>
    <property type="match status" value="1"/>
</dbReference>
<evidence type="ECO:0000313" key="7">
    <source>
        <dbReference type="EMBL" id="OGL89122.1"/>
    </source>
</evidence>
<dbReference type="Pfam" id="PF01510">
    <property type="entry name" value="Amidase_2"/>
    <property type="match status" value="1"/>
</dbReference>
<sequence length="1436" mass="154677">MRTSLFVLFVGVFGCSEYRAIPPWPDAGMESANPEGVGEDAGTFEFVPVKHVKITGESPVIQMLYEAERQSEVPAPLSAVIGYLSSRYTMVESGTTGESEPRCGIMQVPLTSLGQAAQLIDTDPWVICQDQQQNIIAGAVLLRSLRGESLDLTFAGWETALNAYGGYGFADRVRTVTTTGISYEDGEGLSIEIPPWPEFLSRIETGEFALRPDYNTADWVAAHPTNYRVANRGLGDIDQIIVHVAEGSYNGTISWFSRVNPNHVAAHFVVSTDGDVTQMVEIKDIGHHDSCRDARTIGIEHEGHVNDPARWYTDEMYQASAELVAWLVEAYDLSVSRAHVLGHGDGVDCSDHTDPGDGWNWDHYMTLVLENVRDLSAENCGNDVDDNNNGIVDCRDPACFLDPVCTPRIDSVSCTGFYPGNRRGGGATCEVRGDFVEAPGELVERLWIDCLDRTPFDPAVMRDEHTIVTTGLWRCNCSLGSHSAAYAIPGSPSSSGCDDPWGACLADAVTIIRGCDGLVCGRDFCGNACGECPDGCECTWEQWCDCADRCIASPIASCEEPPACEVALDAVRFVEGSVSPANGVANETEFVWRMAALIPGDESPTATVLVYNPSLNHEFPFAMQLVRSEGDRREFEYRGRPQDELLYEYRFRIETCAGERIEDARRVGPDTRVRGVACEPQPEVCNNADDDCDDDTDEGIVVPCRTACEEGVQVCEFGEFSACTARQPQPEVCDNTDNDCDGNLNNGVLNACGQCGLVPVEVCDGNDNDCDRRTDEDCPCAPVGAQQACGSDVGECRHGMQTCGPNGWGVCAGEVQSVAEVCDARDNNCDGNSDNGFDVGAACTVGIGACARNGNKVCKADHSGTECNVVAGRGNFETCNNADDDCDGNTDEDVRDWWMTDCGAGWVHCERGEWVNDTVPEPQPEVCDGEDNDCDHVVDMITRECESACGSGRQLCVDGDWWPCDARDVRDCTNGCGNHGERTCAAGFWGACNAPACQPPPPPCVPQAETCDGRDNDCDDIADEGFDVGAACTVGIGACARNGNKVCMANHSGTECNAVAGQRGVETCNNLDDDCDGIRDDNVTRNCSNECRNAGTQTCNAGAWGACNAQACPPVCVPQAETCNREDDDCNGLEDDNVFRNCQNGCEGSEVCENGIWGPCSTQLQPETCNNRDDDCDRVVDDGLTRQCQTICGIGVETCIGGGWVNCSVRQPTNEICNNADDDCNGWADDNLFRACQNGCGGIETCNAGVWSACTIQPQPEVCDNDDDNCNDISDDGAACPANHACQGGQCVCTAATFWDPSSMSAADSRPVPDLAVELTYTVRETAGGALEGQVCSATGTFQNQIHVSFEEESGIMLFDGVLDGRGFFCTPWGRLSNTELWTEDEWLTGGVTIVSPSHCVNEWEVGGAACRRAPNPGCGYCWFMTTPDMWRTCRE</sequence>
<accession>A0A1F7VEZ4</accession>
<dbReference type="Gene3D" id="3.40.80.10">
    <property type="entry name" value="Peptidoglycan recognition protein-like"/>
    <property type="match status" value="1"/>
</dbReference>
<dbReference type="Pfam" id="PF11617">
    <property type="entry name" value="Cu-binding_MopE"/>
    <property type="match status" value="12"/>
</dbReference>
<dbReference type="GO" id="GO:0009254">
    <property type="term" value="P:peptidoglycan turnover"/>
    <property type="evidence" value="ECO:0007669"/>
    <property type="project" value="TreeGrafter"/>
</dbReference>
<dbReference type="InterPro" id="IPR002172">
    <property type="entry name" value="LDrepeatLR_classA_rpt"/>
</dbReference>
<evidence type="ECO:0000256" key="2">
    <source>
        <dbReference type="ARBA" id="ARBA00011901"/>
    </source>
</evidence>
<comment type="caution">
    <text evidence="7">The sequence shown here is derived from an EMBL/GenBank/DDBJ whole genome shotgun (WGS) entry which is preliminary data.</text>
</comment>
<name>A0A1F7VEZ4_9BACT</name>
<keyword evidence="4" id="KW-1015">Disulfide bond</keyword>
<evidence type="ECO:0000313" key="8">
    <source>
        <dbReference type="Proteomes" id="UP000176678"/>
    </source>
</evidence>
<dbReference type="PROSITE" id="PS51257">
    <property type="entry name" value="PROKAR_LIPOPROTEIN"/>
    <property type="match status" value="1"/>
</dbReference>
<dbReference type="EMBL" id="MGES01000014">
    <property type="protein sequence ID" value="OGL89122.1"/>
    <property type="molecule type" value="Genomic_DNA"/>
</dbReference>
<dbReference type="EC" id="3.5.1.28" evidence="2"/>
<dbReference type="SMART" id="SM00644">
    <property type="entry name" value="Ami_2"/>
    <property type="match status" value="1"/>
</dbReference>
<dbReference type="GO" id="GO:0071555">
    <property type="term" value="P:cell wall organization"/>
    <property type="evidence" value="ECO:0007669"/>
    <property type="project" value="UniProtKB-KW"/>
</dbReference>
<evidence type="ECO:0000259" key="6">
    <source>
        <dbReference type="SMART" id="SM00644"/>
    </source>
</evidence>
<dbReference type="SUPFAM" id="SSF55846">
    <property type="entry name" value="N-acetylmuramoyl-L-alanine amidase-like"/>
    <property type="match status" value="1"/>
</dbReference>
<evidence type="ECO:0000256" key="5">
    <source>
        <dbReference type="ARBA" id="ARBA00023316"/>
    </source>
</evidence>
<dbReference type="GO" id="GO:0008745">
    <property type="term" value="F:N-acetylmuramoyl-L-alanine amidase activity"/>
    <property type="evidence" value="ECO:0007669"/>
    <property type="project" value="UniProtKB-EC"/>
</dbReference>
<protein>
    <recommendedName>
        <fullName evidence="2">N-acetylmuramoyl-L-alanine amidase</fullName>
        <ecNumber evidence="2">3.5.1.28</ecNumber>
    </recommendedName>
</protein>
<dbReference type="InterPro" id="IPR002502">
    <property type="entry name" value="Amidase_domain"/>
</dbReference>
<organism evidence="7 8">
    <name type="scientific">Candidatus Uhrbacteria bacterium RIFCSPLOWO2_02_FULL_51_9</name>
    <dbReference type="NCBI Taxonomy" id="1802410"/>
    <lineage>
        <taxon>Bacteria</taxon>
        <taxon>Candidatus Uhriibacteriota</taxon>
    </lineage>
</organism>
<dbReference type="GO" id="GO:0009253">
    <property type="term" value="P:peptidoglycan catabolic process"/>
    <property type="evidence" value="ECO:0007669"/>
    <property type="project" value="InterPro"/>
</dbReference>
<dbReference type="InterPro" id="IPR036505">
    <property type="entry name" value="Amidase/PGRP_sf"/>
</dbReference>
<dbReference type="Proteomes" id="UP000176678">
    <property type="component" value="Unassembled WGS sequence"/>
</dbReference>
<keyword evidence="3" id="KW-0378">Hydrolase</keyword>
<evidence type="ECO:0000256" key="3">
    <source>
        <dbReference type="ARBA" id="ARBA00022801"/>
    </source>
</evidence>
<feature type="domain" description="N-acetylmuramoyl-L-alanine amidase" evidence="6">
    <location>
        <begin position="227"/>
        <end position="356"/>
    </location>
</feature>
<dbReference type="InterPro" id="IPR051206">
    <property type="entry name" value="NAMLAA_amidase_2"/>
</dbReference>
<evidence type="ECO:0000256" key="1">
    <source>
        <dbReference type="ARBA" id="ARBA00001561"/>
    </source>
</evidence>
<evidence type="ECO:0000256" key="4">
    <source>
        <dbReference type="ARBA" id="ARBA00023157"/>
    </source>
</evidence>
<dbReference type="PROSITE" id="PS50068">
    <property type="entry name" value="LDLRA_2"/>
    <property type="match status" value="1"/>
</dbReference>
<keyword evidence="5" id="KW-0961">Cell wall biogenesis/degradation</keyword>
<dbReference type="InterPro" id="IPR021655">
    <property type="entry name" value="Put_metal-bd"/>
</dbReference>
<reference evidence="7 8" key="1">
    <citation type="journal article" date="2016" name="Nat. Commun.">
        <title>Thousands of microbial genomes shed light on interconnected biogeochemical processes in an aquifer system.</title>
        <authorList>
            <person name="Anantharaman K."/>
            <person name="Brown C.T."/>
            <person name="Hug L.A."/>
            <person name="Sharon I."/>
            <person name="Castelle C.J."/>
            <person name="Probst A.J."/>
            <person name="Thomas B.C."/>
            <person name="Singh A."/>
            <person name="Wilkins M.J."/>
            <person name="Karaoz U."/>
            <person name="Brodie E.L."/>
            <person name="Williams K.H."/>
            <person name="Hubbard S.S."/>
            <person name="Banfield J.F."/>
        </authorList>
    </citation>
    <scope>NUCLEOTIDE SEQUENCE [LARGE SCALE GENOMIC DNA]</scope>
</reference>
<proteinExistence type="predicted"/>
<comment type="catalytic activity">
    <reaction evidence="1">
        <text>Hydrolyzes the link between N-acetylmuramoyl residues and L-amino acid residues in certain cell-wall glycopeptides.</text>
        <dbReference type="EC" id="3.5.1.28"/>
    </reaction>
</comment>
<dbReference type="PANTHER" id="PTHR30417:SF1">
    <property type="entry name" value="N-ACETYLMURAMOYL-L-ALANINE AMIDASE AMID"/>
    <property type="match status" value="1"/>
</dbReference>
<gene>
    <name evidence="7" type="ORF">A3H75_00310</name>
</gene>